<comment type="caution">
    <text evidence="1">The sequence shown here is derived from an EMBL/GenBank/DDBJ whole genome shotgun (WGS) entry which is preliminary data.</text>
</comment>
<evidence type="ECO:0000313" key="2">
    <source>
        <dbReference type="Proteomes" id="UP000265520"/>
    </source>
</evidence>
<feature type="non-terminal residue" evidence="1">
    <location>
        <position position="1"/>
    </location>
</feature>
<feature type="non-terminal residue" evidence="1">
    <location>
        <position position="116"/>
    </location>
</feature>
<dbReference type="Proteomes" id="UP000265520">
    <property type="component" value="Unassembled WGS sequence"/>
</dbReference>
<name>A0A392RYN9_9FABA</name>
<protein>
    <submittedName>
        <fullName evidence="1">Uncharacterized protein</fullName>
    </submittedName>
</protein>
<sequence length="116" mass="12496">TRGVNEIQVSSSNKALETRIDELTSLVKQLTLAKAQTNEPSFEDLVKQMAAQNIQFQQTTEAAIKDLKAEVGQLATTMNQMQARGSSTLPIQTIPNPNVSAITLRSGKEIDAAVGI</sequence>
<keyword evidence="2" id="KW-1185">Reference proteome</keyword>
<proteinExistence type="predicted"/>
<reference evidence="1 2" key="1">
    <citation type="journal article" date="2018" name="Front. Plant Sci.">
        <title>Red Clover (Trifolium pratense) and Zigzag Clover (T. medium) - A Picture of Genomic Similarities and Differences.</title>
        <authorList>
            <person name="Dluhosova J."/>
            <person name="Istvanek J."/>
            <person name="Nedelnik J."/>
            <person name="Repkova J."/>
        </authorList>
    </citation>
    <scope>NUCLEOTIDE SEQUENCE [LARGE SCALE GENOMIC DNA]</scope>
    <source>
        <strain evidence="2">cv. 10/8</strain>
        <tissue evidence="1">Leaf</tissue>
    </source>
</reference>
<evidence type="ECO:0000313" key="1">
    <source>
        <dbReference type="EMBL" id="MCI41741.1"/>
    </source>
</evidence>
<dbReference type="AlphaFoldDB" id="A0A392RYN9"/>
<organism evidence="1 2">
    <name type="scientific">Trifolium medium</name>
    <dbReference type="NCBI Taxonomy" id="97028"/>
    <lineage>
        <taxon>Eukaryota</taxon>
        <taxon>Viridiplantae</taxon>
        <taxon>Streptophyta</taxon>
        <taxon>Embryophyta</taxon>
        <taxon>Tracheophyta</taxon>
        <taxon>Spermatophyta</taxon>
        <taxon>Magnoliopsida</taxon>
        <taxon>eudicotyledons</taxon>
        <taxon>Gunneridae</taxon>
        <taxon>Pentapetalae</taxon>
        <taxon>rosids</taxon>
        <taxon>fabids</taxon>
        <taxon>Fabales</taxon>
        <taxon>Fabaceae</taxon>
        <taxon>Papilionoideae</taxon>
        <taxon>50 kb inversion clade</taxon>
        <taxon>NPAAA clade</taxon>
        <taxon>Hologalegina</taxon>
        <taxon>IRL clade</taxon>
        <taxon>Trifolieae</taxon>
        <taxon>Trifolium</taxon>
    </lineage>
</organism>
<accession>A0A392RYN9</accession>
<dbReference type="EMBL" id="LXQA010295693">
    <property type="protein sequence ID" value="MCI41741.1"/>
    <property type="molecule type" value="Genomic_DNA"/>
</dbReference>